<keyword evidence="3" id="KW-1185">Reference proteome</keyword>
<gene>
    <name evidence="2" type="ORF">G6045_27335</name>
</gene>
<organism evidence="2 3">
    <name type="scientific">Streptomyces mesophilus</name>
    <dbReference type="NCBI Taxonomy" id="1775132"/>
    <lineage>
        <taxon>Bacteria</taxon>
        <taxon>Bacillati</taxon>
        <taxon>Actinomycetota</taxon>
        <taxon>Actinomycetes</taxon>
        <taxon>Kitasatosporales</taxon>
        <taxon>Streptomycetaceae</taxon>
        <taxon>Streptomyces</taxon>
    </lineage>
</organism>
<feature type="compositionally biased region" description="Low complexity" evidence="1">
    <location>
        <begin position="1"/>
        <end position="20"/>
    </location>
</feature>
<feature type="compositionally biased region" description="Acidic residues" evidence="1">
    <location>
        <begin position="38"/>
        <end position="58"/>
    </location>
</feature>
<proteinExistence type="predicted"/>
<protein>
    <submittedName>
        <fullName evidence="2">Uncharacterized protein</fullName>
    </submittedName>
</protein>
<evidence type="ECO:0000256" key="1">
    <source>
        <dbReference type="SAM" id="MobiDB-lite"/>
    </source>
</evidence>
<dbReference type="EMBL" id="JAAKZW010000144">
    <property type="protein sequence ID" value="NGO79339.1"/>
    <property type="molecule type" value="Genomic_DNA"/>
</dbReference>
<evidence type="ECO:0000313" key="2">
    <source>
        <dbReference type="EMBL" id="NGO79339.1"/>
    </source>
</evidence>
<dbReference type="RefSeq" id="WP_165334776.1">
    <property type="nucleotide sequence ID" value="NZ_JAAKZW010000144.1"/>
</dbReference>
<comment type="caution">
    <text evidence="2">The sequence shown here is derived from an EMBL/GenBank/DDBJ whole genome shotgun (WGS) entry which is preliminary data.</text>
</comment>
<dbReference type="Proteomes" id="UP000481109">
    <property type="component" value="Unassembled WGS sequence"/>
</dbReference>
<sequence>MDAGSGDTGDGAVDAVGTGAPDPLSVAAGSATFTSPPDAEEACTEPEEAEPEVAEPEVAEPTPEPEPAPDPKP</sequence>
<accession>A0A6G4XP31</accession>
<evidence type="ECO:0000313" key="3">
    <source>
        <dbReference type="Proteomes" id="UP000481109"/>
    </source>
</evidence>
<feature type="region of interest" description="Disordered" evidence="1">
    <location>
        <begin position="1"/>
        <end position="73"/>
    </location>
</feature>
<reference evidence="2 3" key="1">
    <citation type="submission" date="2020-02" db="EMBL/GenBank/DDBJ databases">
        <title>Whole-genome analyses of novel actinobacteria.</title>
        <authorList>
            <person name="Sahin N."/>
            <person name="Tokatli A."/>
        </authorList>
    </citation>
    <scope>NUCLEOTIDE SEQUENCE [LARGE SCALE GENOMIC DNA]</scope>
    <source>
        <strain evidence="2 3">YC504</strain>
    </source>
</reference>
<name>A0A6G4XP31_9ACTN</name>
<feature type="compositionally biased region" description="Pro residues" evidence="1">
    <location>
        <begin position="62"/>
        <end position="73"/>
    </location>
</feature>
<dbReference type="AlphaFoldDB" id="A0A6G4XP31"/>